<gene>
    <name evidence="6" type="ORF">RJ640_022397</name>
</gene>
<dbReference type="Pfam" id="PF00082">
    <property type="entry name" value="Peptidase_S8"/>
    <property type="match status" value="1"/>
</dbReference>
<evidence type="ECO:0000259" key="5">
    <source>
        <dbReference type="Pfam" id="PF17766"/>
    </source>
</evidence>
<feature type="domain" description="Subtilisin-like protease fibronectin type-III" evidence="5">
    <location>
        <begin position="149"/>
        <end position="237"/>
    </location>
</feature>
<sequence length="238" mass="25876">MVPGDLILASWPQNILPTELNSGKLFSDFNLLSGTSMSCLHAAGMAALLKGAHPEWTPAAIRSAMMTTSDVLNNTFNLIQDIGITNKPASPLAMGADHINPNKALDPCLIYDVRTEDYVSLLCALNFTQKQIQIITKSSSNSCSNSSLDLNYPSFIAFFNANDSNSGVKIVQEFQRMVTYVGDGKSTYTAKLAPMDGLQVSVVPEQLVFSEKNDKQSYKLSIEGPRLIKELVVYGTIS</sequence>
<dbReference type="Proteomes" id="UP001187471">
    <property type="component" value="Unassembled WGS sequence"/>
</dbReference>
<evidence type="ECO:0000256" key="2">
    <source>
        <dbReference type="ARBA" id="ARBA00022729"/>
    </source>
</evidence>
<keyword evidence="2" id="KW-0732">Signal</keyword>
<dbReference type="Gene3D" id="2.60.40.2310">
    <property type="match status" value="1"/>
</dbReference>
<accession>A0AA88UIK9</accession>
<evidence type="ECO:0000256" key="3">
    <source>
        <dbReference type="PROSITE-ProRule" id="PRU01240"/>
    </source>
</evidence>
<evidence type="ECO:0000256" key="1">
    <source>
        <dbReference type="ARBA" id="ARBA00011073"/>
    </source>
</evidence>
<dbReference type="GO" id="GO:0006508">
    <property type="term" value="P:proteolysis"/>
    <property type="evidence" value="ECO:0007669"/>
    <property type="project" value="InterPro"/>
</dbReference>
<dbReference type="InterPro" id="IPR045051">
    <property type="entry name" value="SBT"/>
</dbReference>
<dbReference type="Gene3D" id="3.40.50.200">
    <property type="entry name" value="Peptidase S8/S53 domain"/>
    <property type="match status" value="1"/>
</dbReference>
<feature type="domain" description="Peptidase S8/S53" evidence="4">
    <location>
        <begin position="29"/>
        <end position="74"/>
    </location>
</feature>
<dbReference type="SUPFAM" id="SSF52743">
    <property type="entry name" value="Subtilisin-like"/>
    <property type="match status" value="1"/>
</dbReference>
<comment type="caution">
    <text evidence="6">The sequence shown here is derived from an EMBL/GenBank/DDBJ whole genome shotgun (WGS) entry which is preliminary data.</text>
</comment>
<comment type="caution">
    <text evidence="3">Lacks conserved residue(s) required for the propagation of feature annotation.</text>
</comment>
<dbReference type="Pfam" id="PF17766">
    <property type="entry name" value="fn3_6"/>
    <property type="match status" value="1"/>
</dbReference>
<keyword evidence="7" id="KW-1185">Reference proteome</keyword>
<organism evidence="6 7">
    <name type="scientific">Escallonia rubra</name>
    <dbReference type="NCBI Taxonomy" id="112253"/>
    <lineage>
        <taxon>Eukaryota</taxon>
        <taxon>Viridiplantae</taxon>
        <taxon>Streptophyta</taxon>
        <taxon>Embryophyta</taxon>
        <taxon>Tracheophyta</taxon>
        <taxon>Spermatophyta</taxon>
        <taxon>Magnoliopsida</taxon>
        <taxon>eudicotyledons</taxon>
        <taxon>Gunneridae</taxon>
        <taxon>Pentapetalae</taxon>
        <taxon>asterids</taxon>
        <taxon>campanulids</taxon>
        <taxon>Escalloniales</taxon>
        <taxon>Escalloniaceae</taxon>
        <taxon>Escallonia</taxon>
    </lineage>
</organism>
<evidence type="ECO:0000313" key="7">
    <source>
        <dbReference type="Proteomes" id="UP001187471"/>
    </source>
</evidence>
<dbReference type="InterPro" id="IPR041469">
    <property type="entry name" value="Subtilisin-like_FN3"/>
</dbReference>
<proteinExistence type="inferred from homology"/>
<dbReference type="AlphaFoldDB" id="A0AA88UIK9"/>
<dbReference type="PANTHER" id="PTHR10795">
    <property type="entry name" value="PROPROTEIN CONVERTASE SUBTILISIN/KEXIN"/>
    <property type="match status" value="1"/>
</dbReference>
<dbReference type="InterPro" id="IPR036852">
    <property type="entry name" value="Peptidase_S8/S53_dom_sf"/>
</dbReference>
<comment type="similarity">
    <text evidence="1 3">Belongs to the peptidase S8 family.</text>
</comment>
<dbReference type="GO" id="GO:0004252">
    <property type="term" value="F:serine-type endopeptidase activity"/>
    <property type="evidence" value="ECO:0007669"/>
    <property type="project" value="InterPro"/>
</dbReference>
<evidence type="ECO:0000313" key="6">
    <source>
        <dbReference type="EMBL" id="KAK2986399.1"/>
    </source>
</evidence>
<dbReference type="EMBL" id="JAVXUO010001063">
    <property type="protein sequence ID" value="KAK2986399.1"/>
    <property type="molecule type" value="Genomic_DNA"/>
</dbReference>
<dbReference type="PROSITE" id="PS51892">
    <property type="entry name" value="SUBTILASE"/>
    <property type="match status" value="1"/>
</dbReference>
<evidence type="ECO:0000259" key="4">
    <source>
        <dbReference type="Pfam" id="PF00082"/>
    </source>
</evidence>
<protein>
    <submittedName>
        <fullName evidence="6">Uncharacterized protein</fullName>
    </submittedName>
</protein>
<reference evidence="6" key="1">
    <citation type="submission" date="2022-12" db="EMBL/GenBank/DDBJ databases">
        <title>Draft genome assemblies for two species of Escallonia (Escalloniales).</title>
        <authorList>
            <person name="Chanderbali A."/>
            <person name="Dervinis C."/>
            <person name="Anghel I."/>
            <person name="Soltis D."/>
            <person name="Soltis P."/>
            <person name="Zapata F."/>
        </authorList>
    </citation>
    <scope>NUCLEOTIDE SEQUENCE</scope>
    <source>
        <strain evidence="6">UCBG92.1500</strain>
        <tissue evidence="6">Leaf</tissue>
    </source>
</reference>
<dbReference type="InterPro" id="IPR000209">
    <property type="entry name" value="Peptidase_S8/S53_dom"/>
</dbReference>
<name>A0AA88UIK9_9ASTE</name>